<dbReference type="OrthoDB" id="5191634at2"/>
<organism evidence="2 3">
    <name type="scientific">Gordonia otitidis (strain DSM 44809 / CCUG 52243 / JCM 12355 / NBRC 100426 / IFM 10032)</name>
    <dbReference type="NCBI Taxonomy" id="1108044"/>
    <lineage>
        <taxon>Bacteria</taxon>
        <taxon>Bacillati</taxon>
        <taxon>Actinomycetota</taxon>
        <taxon>Actinomycetes</taxon>
        <taxon>Mycobacteriales</taxon>
        <taxon>Gordoniaceae</taxon>
        <taxon>Gordonia</taxon>
    </lineage>
</organism>
<dbReference type="RefSeq" id="WP_007241227.1">
    <property type="nucleotide sequence ID" value="NZ_BAFB01000256.1"/>
</dbReference>
<feature type="compositionally biased region" description="Basic and acidic residues" evidence="1">
    <location>
        <begin position="13"/>
        <end position="31"/>
    </location>
</feature>
<evidence type="ECO:0000313" key="3">
    <source>
        <dbReference type="Proteomes" id="UP000005038"/>
    </source>
</evidence>
<dbReference type="Proteomes" id="UP000005038">
    <property type="component" value="Unassembled WGS sequence"/>
</dbReference>
<dbReference type="AlphaFoldDB" id="H5TUB5"/>
<gene>
    <name evidence="2" type="ORF">GOOTI_256_00410</name>
</gene>
<dbReference type="STRING" id="1108044.GOOTI_256_00410"/>
<protein>
    <submittedName>
        <fullName evidence="2">Uncharacterized protein</fullName>
    </submittedName>
</protein>
<reference evidence="2" key="1">
    <citation type="submission" date="2012-02" db="EMBL/GenBank/DDBJ databases">
        <title>Whole genome shotgun sequence of Gordonia otitidis NBRC 100426.</title>
        <authorList>
            <person name="Yoshida I."/>
            <person name="Hosoyama A."/>
            <person name="Tsuchikane K."/>
            <person name="Katsumata H."/>
            <person name="Yamazaki S."/>
            <person name="Fujita N."/>
        </authorList>
    </citation>
    <scope>NUCLEOTIDE SEQUENCE [LARGE SCALE GENOMIC DNA]</scope>
    <source>
        <strain evidence="2">NBRC 100426</strain>
    </source>
</reference>
<name>H5TUB5_GORO1</name>
<evidence type="ECO:0000256" key="1">
    <source>
        <dbReference type="SAM" id="MobiDB-lite"/>
    </source>
</evidence>
<comment type="caution">
    <text evidence="2">The sequence shown here is derived from an EMBL/GenBank/DDBJ whole genome shotgun (WGS) entry which is preliminary data.</text>
</comment>
<feature type="region of interest" description="Disordered" evidence="1">
    <location>
        <begin position="1"/>
        <end position="35"/>
    </location>
</feature>
<evidence type="ECO:0000313" key="2">
    <source>
        <dbReference type="EMBL" id="GAB37073.1"/>
    </source>
</evidence>
<sequence>MRRGEAWHNTGVAEKEKKNHYVDNGWPRDGDGNVPEHAVSEFAAEIPGALSPFGDVEFPLPSDKVNYVVPKTVVNR</sequence>
<proteinExistence type="predicted"/>
<keyword evidence="3" id="KW-1185">Reference proteome</keyword>
<dbReference type="EMBL" id="BAFB01000256">
    <property type="protein sequence ID" value="GAB37073.1"/>
    <property type="molecule type" value="Genomic_DNA"/>
</dbReference>
<accession>H5TUB5</accession>